<sequence>MAKKRKSSGKFIVFEGLDGAGTTTQANLLSKYLENENWPVVVTNEPTQGPMGLIIRLVLSNRLIFSAQTKEMEILSNNSIALLFAADRLDHLQHLIIPKLEEGVIVICDRYHLSSYAYQMGNDSKNLSWLQTINSKCLQPDLIIHLDTSLSVCEKRRSKNRWYRDLYEKPEILEIVRKNYEYAIKDMRQQGVNIVTIDGNPPEKVVFGEILSVVKSHFPEMFPGDLPLFNT</sequence>
<evidence type="ECO:0000256" key="8">
    <source>
        <dbReference type="HAMAP-Rule" id="MF_00165"/>
    </source>
</evidence>
<evidence type="ECO:0000256" key="3">
    <source>
        <dbReference type="ARBA" id="ARBA00022727"/>
    </source>
</evidence>
<keyword evidence="2 8" id="KW-0808">Transferase</keyword>
<keyword evidence="4 8" id="KW-0547">Nucleotide-binding</keyword>
<dbReference type="Pfam" id="PF02223">
    <property type="entry name" value="Thymidylate_kin"/>
    <property type="match status" value="1"/>
</dbReference>
<dbReference type="EC" id="2.7.4.9" evidence="8"/>
<dbReference type="InterPro" id="IPR027417">
    <property type="entry name" value="P-loop_NTPase"/>
</dbReference>
<dbReference type="OrthoDB" id="9774907at2"/>
<comment type="caution">
    <text evidence="8">Lacks conserved residue(s) required for the propagation of feature annotation.</text>
</comment>
<comment type="catalytic activity">
    <reaction evidence="7 8">
        <text>dTMP + ATP = dTDP + ADP</text>
        <dbReference type="Rhea" id="RHEA:13517"/>
        <dbReference type="ChEBI" id="CHEBI:30616"/>
        <dbReference type="ChEBI" id="CHEBI:58369"/>
        <dbReference type="ChEBI" id="CHEBI:63528"/>
        <dbReference type="ChEBI" id="CHEBI:456216"/>
        <dbReference type="EC" id="2.7.4.9"/>
    </reaction>
</comment>
<evidence type="ECO:0000256" key="4">
    <source>
        <dbReference type="ARBA" id="ARBA00022741"/>
    </source>
</evidence>
<dbReference type="Proteomes" id="UP000326354">
    <property type="component" value="Chromosome"/>
</dbReference>
<evidence type="ECO:0000256" key="1">
    <source>
        <dbReference type="ARBA" id="ARBA00009776"/>
    </source>
</evidence>
<protein>
    <recommendedName>
        <fullName evidence="8">Thymidylate kinase</fullName>
        <ecNumber evidence="8">2.7.4.9</ecNumber>
    </recommendedName>
    <alternativeName>
        <fullName evidence="8">dTMP kinase</fullName>
    </alternativeName>
</protein>
<dbReference type="SUPFAM" id="SSF52540">
    <property type="entry name" value="P-loop containing nucleoside triphosphate hydrolases"/>
    <property type="match status" value="1"/>
</dbReference>
<evidence type="ECO:0000256" key="2">
    <source>
        <dbReference type="ARBA" id="ARBA00022679"/>
    </source>
</evidence>
<keyword evidence="6 8" id="KW-0067">ATP-binding</keyword>
<evidence type="ECO:0000256" key="7">
    <source>
        <dbReference type="ARBA" id="ARBA00048743"/>
    </source>
</evidence>
<dbReference type="Gene3D" id="3.40.50.300">
    <property type="entry name" value="P-loop containing nucleotide triphosphate hydrolases"/>
    <property type="match status" value="1"/>
</dbReference>
<gene>
    <name evidence="8" type="primary">tmk</name>
    <name evidence="10" type="ORF">UABAM_01603</name>
</gene>
<evidence type="ECO:0000259" key="9">
    <source>
        <dbReference type="Pfam" id="PF02223"/>
    </source>
</evidence>
<dbReference type="GO" id="GO:0006233">
    <property type="term" value="P:dTDP biosynthetic process"/>
    <property type="evidence" value="ECO:0007669"/>
    <property type="project" value="InterPro"/>
</dbReference>
<dbReference type="PROSITE" id="PS01331">
    <property type="entry name" value="THYMIDYLATE_KINASE"/>
    <property type="match status" value="1"/>
</dbReference>
<keyword evidence="3 8" id="KW-0545">Nucleotide biosynthesis</keyword>
<dbReference type="GO" id="GO:0006235">
    <property type="term" value="P:dTTP biosynthetic process"/>
    <property type="evidence" value="ECO:0007669"/>
    <property type="project" value="UniProtKB-UniRule"/>
</dbReference>
<name>A0A5S9F2A2_UABAM</name>
<dbReference type="InterPro" id="IPR018095">
    <property type="entry name" value="Thymidylate_kin_CS"/>
</dbReference>
<dbReference type="RefSeq" id="WP_151967461.1">
    <property type="nucleotide sequence ID" value="NZ_AP019860.1"/>
</dbReference>
<dbReference type="GO" id="GO:0004798">
    <property type="term" value="F:dTMP kinase activity"/>
    <property type="evidence" value="ECO:0007669"/>
    <property type="project" value="UniProtKB-UniRule"/>
</dbReference>
<dbReference type="PANTHER" id="PTHR10344:SF4">
    <property type="entry name" value="UMP-CMP KINASE 2, MITOCHONDRIAL"/>
    <property type="match status" value="1"/>
</dbReference>
<proteinExistence type="inferred from homology"/>
<dbReference type="GO" id="GO:0005737">
    <property type="term" value="C:cytoplasm"/>
    <property type="evidence" value="ECO:0007669"/>
    <property type="project" value="TreeGrafter"/>
</dbReference>
<dbReference type="KEGG" id="uam:UABAM_01603"/>
<dbReference type="GO" id="GO:0006227">
    <property type="term" value="P:dUDP biosynthetic process"/>
    <property type="evidence" value="ECO:0007669"/>
    <property type="project" value="TreeGrafter"/>
</dbReference>
<comment type="function">
    <text evidence="8">Phosphorylation of dTMP to form dTDP in both de novo and salvage pathways of dTTP synthesis.</text>
</comment>
<evidence type="ECO:0000256" key="6">
    <source>
        <dbReference type="ARBA" id="ARBA00022840"/>
    </source>
</evidence>
<dbReference type="EMBL" id="AP019860">
    <property type="protein sequence ID" value="BBM83252.1"/>
    <property type="molecule type" value="Genomic_DNA"/>
</dbReference>
<dbReference type="AlphaFoldDB" id="A0A5S9F2A2"/>
<dbReference type="HAMAP" id="MF_00165">
    <property type="entry name" value="Thymidylate_kinase"/>
    <property type="match status" value="1"/>
</dbReference>
<keyword evidence="11" id="KW-1185">Reference proteome</keyword>
<comment type="similarity">
    <text evidence="1 8">Belongs to the thymidylate kinase family.</text>
</comment>
<dbReference type="GO" id="GO:0005524">
    <property type="term" value="F:ATP binding"/>
    <property type="evidence" value="ECO:0007669"/>
    <property type="project" value="UniProtKB-UniRule"/>
</dbReference>
<organism evidence="10 11">
    <name type="scientific">Uabimicrobium amorphum</name>
    <dbReference type="NCBI Taxonomy" id="2596890"/>
    <lineage>
        <taxon>Bacteria</taxon>
        <taxon>Pseudomonadati</taxon>
        <taxon>Planctomycetota</taxon>
        <taxon>Candidatus Uabimicrobiia</taxon>
        <taxon>Candidatus Uabimicrobiales</taxon>
        <taxon>Candidatus Uabimicrobiaceae</taxon>
        <taxon>Candidatus Uabimicrobium</taxon>
    </lineage>
</organism>
<accession>A0A5S9F2A2</accession>
<dbReference type="PANTHER" id="PTHR10344">
    <property type="entry name" value="THYMIDYLATE KINASE"/>
    <property type="match status" value="1"/>
</dbReference>
<keyword evidence="5 8" id="KW-0418">Kinase</keyword>
<dbReference type="InterPro" id="IPR039430">
    <property type="entry name" value="Thymidylate_kin-like_dom"/>
</dbReference>
<dbReference type="NCBIfam" id="TIGR00041">
    <property type="entry name" value="DTMP_kinase"/>
    <property type="match status" value="1"/>
</dbReference>
<dbReference type="CDD" id="cd01672">
    <property type="entry name" value="TMPK"/>
    <property type="match status" value="1"/>
</dbReference>
<evidence type="ECO:0000256" key="5">
    <source>
        <dbReference type="ARBA" id="ARBA00022777"/>
    </source>
</evidence>
<feature type="domain" description="Thymidylate kinase-like" evidence="9">
    <location>
        <begin position="14"/>
        <end position="209"/>
    </location>
</feature>
<evidence type="ECO:0000313" key="11">
    <source>
        <dbReference type="Proteomes" id="UP000326354"/>
    </source>
</evidence>
<evidence type="ECO:0000313" key="10">
    <source>
        <dbReference type="EMBL" id="BBM83252.1"/>
    </source>
</evidence>
<dbReference type="InterPro" id="IPR018094">
    <property type="entry name" value="Thymidylate_kinase"/>
</dbReference>
<reference evidence="10 11" key="1">
    <citation type="submission" date="2019-08" db="EMBL/GenBank/DDBJ databases">
        <title>Complete genome sequence of Candidatus Uab amorphum.</title>
        <authorList>
            <person name="Shiratori T."/>
            <person name="Suzuki S."/>
            <person name="Kakizawa Y."/>
            <person name="Ishida K."/>
        </authorList>
    </citation>
    <scope>NUCLEOTIDE SEQUENCE [LARGE SCALE GENOMIC DNA]</scope>
    <source>
        <strain evidence="10 11">SRT547</strain>
    </source>
</reference>